<keyword evidence="5" id="KW-1185">Reference proteome</keyword>
<dbReference type="EMBL" id="JAFCMP010000008">
    <property type="protein sequence ID" value="KAG5192271.1"/>
    <property type="molecule type" value="Genomic_DNA"/>
</dbReference>
<evidence type="ECO:0000259" key="3">
    <source>
        <dbReference type="PROSITE" id="PS51371"/>
    </source>
</evidence>
<dbReference type="InterPro" id="IPR051257">
    <property type="entry name" value="Diverse_CBS-Domain"/>
</dbReference>
<evidence type="ECO:0000256" key="1">
    <source>
        <dbReference type="ARBA" id="ARBA00023122"/>
    </source>
</evidence>
<dbReference type="AlphaFoldDB" id="A0A835ZG49"/>
<dbReference type="Pfam" id="PF00571">
    <property type="entry name" value="CBS"/>
    <property type="match status" value="2"/>
</dbReference>
<comment type="caution">
    <text evidence="4">The sequence shown here is derived from an EMBL/GenBank/DDBJ whole genome shotgun (WGS) entry which is preliminary data.</text>
</comment>
<dbReference type="SUPFAM" id="SSF54631">
    <property type="entry name" value="CBS-domain pair"/>
    <property type="match status" value="1"/>
</dbReference>
<dbReference type="PANTHER" id="PTHR43080">
    <property type="entry name" value="CBS DOMAIN-CONTAINING PROTEIN CBSX3, MITOCHONDRIAL"/>
    <property type="match status" value="1"/>
</dbReference>
<proteinExistence type="predicted"/>
<evidence type="ECO:0000256" key="2">
    <source>
        <dbReference type="PROSITE-ProRule" id="PRU00703"/>
    </source>
</evidence>
<accession>A0A835ZG49</accession>
<dbReference type="Proteomes" id="UP000664859">
    <property type="component" value="Unassembled WGS sequence"/>
</dbReference>
<evidence type="ECO:0000313" key="4">
    <source>
        <dbReference type="EMBL" id="KAG5192271.1"/>
    </source>
</evidence>
<sequence length="192" mass="21406">MFTASAILHRRGAGALLRAGRNGNVWRAAQRGMAVAAESEETEVRTAQHAWEKSCYYNIDYMIDQESKVYDAVQRMAAFNVGCLVVTEQSKPVGVITERDYVCKVALLGRNSRETFIKEVATALKVVVRRSDSIDTCVKKMITADVRHLPVLSDDNDEIIGLISVKDLVKEYTKEKDELLTKLFGGNLSGYL</sequence>
<protein>
    <recommendedName>
        <fullName evidence="3">CBS domain-containing protein</fullName>
    </recommendedName>
</protein>
<dbReference type="Gene3D" id="3.10.580.10">
    <property type="entry name" value="CBS-domain"/>
    <property type="match status" value="1"/>
</dbReference>
<organism evidence="4 5">
    <name type="scientific">Tribonema minus</name>
    <dbReference type="NCBI Taxonomy" id="303371"/>
    <lineage>
        <taxon>Eukaryota</taxon>
        <taxon>Sar</taxon>
        <taxon>Stramenopiles</taxon>
        <taxon>Ochrophyta</taxon>
        <taxon>PX clade</taxon>
        <taxon>Xanthophyceae</taxon>
        <taxon>Tribonematales</taxon>
        <taxon>Tribonemataceae</taxon>
        <taxon>Tribonema</taxon>
    </lineage>
</organism>
<dbReference type="PROSITE" id="PS51371">
    <property type="entry name" value="CBS"/>
    <property type="match status" value="1"/>
</dbReference>
<reference evidence="4" key="1">
    <citation type="submission" date="2021-02" db="EMBL/GenBank/DDBJ databases">
        <title>First Annotated Genome of the Yellow-green Alga Tribonema minus.</title>
        <authorList>
            <person name="Mahan K.M."/>
        </authorList>
    </citation>
    <scope>NUCLEOTIDE SEQUENCE</scope>
    <source>
        <strain evidence="4">UTEX B ZZ1240</strain>
    </source>
</reference>
<dbReference type="PANTHER" id="PTHR43080:SF2">
    <property type="entry name" value="CBS DOMAIN-CONTAINING PROTEIN"/>
    <property type="match status" value="1"/>
</dbReference>
<gene>
    <name evidence="4" type="ORF">JKP88DRAFT_191206</name>
</gene>
<evidence type="ECO:0000313" key="5">
    <source>
        <dbReference type="Proteomes" id="UP000664859"/>
    </source>
</evidence>
<dbReference type="InterPro" id="IPR046342">
    <property type="entry name" value="CBS_dom_sf"/>
</dbReference>
<name>A0A835ZG49_9STRA</name>
<dbReference type="SMART" id="SM00116">
    <property type="entry name" value="CBS"/>
    <property type="match status" value="2"/>
</dbReference>
<dbReference type="InterPro" id="IPR000644">
    <property type="entry name" value="CBS_dom"/>
</dbReference>
<dbReference type="OrthoDB" id="418595at2759"/>
<feature type="domain" description="CBS" evidence="3">
    <location>
        <begin position="121"/>
        <end position="178"/>
    </location>
</feature>
<keyword evidence="1 2" id="KW-0129">CBS domain</keyword>